<feature type="compositionally biased region" description="Basic and acidic residues" evidence="1">
    <location>
        <begin position="23"/>
        <end position="32"/>
    </location>
</feature>
<dbReference type="PANTHER" id="PTHR35726">
    <property type="entry name" value="GLUTAMIC ACID-RICH PROTEIN-LIKE"/>
    <property type="match status" value="1"/>
</dbReference>
<reference evidence="2 3" key="1">
    <citation type="submission" date="2024-04" db="EMBL/GenBank/DDBJ databases">
        <title>Genome assembly C_amara_ONT_v2.</title>
        <authorList>
            <person name="Yant L."/>
            <person name="Moore C."/>
            <person name="Slenker M."/>
        </authorList>
    </citation>
    <scope>NUCLEOTIDE SEQUENCE [LARGE SCALE GENOMIC DNA]</scope>
    <source>
        <tissue evidence="2">Leaf</tissue>
    </source>
</reference>
<proteinExistence type="predicted"/>
<evidence type="ECO:0000256" key="1">
    <source>
        <dbReference type="SAM" id="MobiDB-lite"/>
    </source>
</evidence>
<sequence>MNTKNNVVDVSPFLLFETSADSAETHQERDNIGDDDQGYADYDDDEKEVVAGEKKNHDEVSSYQRWTERKEGEIMTVDTSSTRNDEKLAREIEKNRMFWEACLAS</sequence>
<keyword evidence="3" id="KW-1185">Reference proteome</keyword>
<name>A0ABD0ZTD1_CARAN</name>
<feature type="region of interest" description="Disordered" evidence="1">
    <location>
        <begin position="19"/>
        <end position="42"/>
    </location>
</feature>
<dbReference type="Proteomes" id="UP001558713">
    <property type="component" value="Unassembled WGS sequence"/>
</dbReference>
<dbReference type="EMBL" id="JBANAX010000683">
    <property type="protein sequence ID" value="KAL1197869.1"/>
    <property type="molecule type" value="Genomic_DNA"/>
</dbReference>
<gene>
    <name evidence="2" type="ORF">V5N11_027511</name>
</gene>
<protein>
    <submittedName>
        <fullName evidence="2">Uncharacterized protein</fullName>
    </submittedName>
</protein>
<comment type="caution">
    <text evidence="2">The sequence shown here is derived from an EMBL/GenBank/DDBJ whole genome shotgun (WGS) entry which is preliminary data.</text>
</comment>
<feature type="compositionally biased region" description="Acidic residues" evidence="1">
    <location>
        <begin position="33"/>
        <end position="42"/>
    </location>
</feature>
<evidence type="ECO:0000313" key="3">
    <source>
        <dbReference type="Proteomes" id="UP001558713"/>
    </source>
</evidence>
<dbReference type="PANTHER" id="PTHR35726:SF4">
    <property type="entry name" value="GLUTAMIC ACID-RICH PROTEIN-LIKE"/>
    <property type="match status" value="1"/>
</dbReference>
<dbReference type="AlphaFoldDB" id="A0ABD0ZTD1"/>
<accession>A0ABD0ZTD1</accession>
<organism evidence="2 3">
    <name type="scientific">Cardamine amara subsp. amara</name>
    <dbReference type="NCBI Taxonomy" id="228776"/>
    <lineage>
        <taxon>Eukaryota</taxon>
        <taxon>Viridiplantae</taxon>
        <taxon>Streptophyta</taxon>
        <taxon>Embryophyta</taxon>
        <taxon>Tracheophyta</taxon>
        <taxon>Spermatophyta</taxon>
        <taxon>Magnoliopsida</taxon>
        <taxon>eudicotyledons</taxon>
        <taxon>Gunneridae</taxon>
        <taxon>Pentapetalae</taxon>
        <taxon>rosids</taxon>
        <taxon>malvids</taxon>
        <taxon>Brassicales</taxon>
        <taxon>Brassicaceae</taxon>
        <taxon>Cardamineae</taxon>
        <taxon>Cardamine</taxon>
    </lineage>
</organism>
<evidence type="ECO:0000313" key="2">
    <source>
        <dbReference type="EMBL" id="KAL1197869.1"/>
    </source>
</evidence>